<evidence type="ECO:0000313" key="3">
    <source>
        <dbReference type="Proteomes" id="UP001059041"/>
    </source>
</evidence>
<sequence length="525" mass="59876">MDNFDYTILSVLEAASIDEEALKSLSRDDLKDLFSGPEDFLRRKKLWDFISQKCENTTDQDANTCSGSGIIPSTSAVPPCQPQASTPISQTTDKTMKMPDPPEYVVYTDSELEMVRSQYFALLRNGKGRDCKMSKELCCRLIRNTITSMVAILRASPMGKEVKYPSKLEMRVMSQKIVDYYPMLRDAGTDMPYLTIYTKMYKRLQNMRSPRKRQGSMPQRWVAKRTLFCSNNTYNDTDCDRSGDTSSSSDYTVILESNDELGEDSFSAGEAFSLQPPTHVPRKPHNITLASPPSDSASDPLPKTLTTPLTAPAEDVVAGQDSMKMQARHYKTLSSMYKKPNAKPKQGYVAQLLDLEFKARCAFIDADVTKEEDRPKKIFEAYPCFKDIRNGMDELRRILGGNHKYLEEMKGRWADFCAKVQFYGVWKKLLKPSFPLDLRGVDFSPSSMHSHHFFPHQLHHQSVSEMPVRHCFISLSWVRTLGYTWRSGFSTLRCCFLMEQLALSPWETSLCAPSPRRNSGKESWY</sequence>
<dbReference type="CDD" id="cd09487">
    <property type="entry name" value="SAM_superfamily"/>
    <property type="match status" value="1"/>
</dbReference>
<accession>A0A9W7W9S9</accession>
<protein>
    <submittedName>
        <fullName evidence="2">Uncharacterized protein</fullName>
    </submittedName>
</protein>
<feature type="region of interest" description="Disordered" evidence="1">
    <location>
        <begin position="270"/>
        <end position="315"/>
    </location>
</feature>
<dbReference type="EMBL" id="JAFHDT010000171">
    <property type="protein sequence ID" value="KAI7790323.1"/>
    <property type="molecule type" value="Genomic_DNA"/>
</dbReference>
<keyword evidence="3" id="KW-1185">Reference proteome</keyword>
<dbReference type="OrthoDB" id="8962263at2759"/>
<dbReference type="AlphaFoldDB" id="A0A9W7W9S9"/>
<evidence type="ECO:0000256" key="1">
    <source>
        <dbReference type="SAM" id="MobiDB-lite"/>
    </source>
</evidence>
<comment type="caution">
    <text evidence="2">The sequence shown here is derived from an EMBL/GenBank/DDBJ whole genome shotgun (WGS) entry which is preliminary data.</text>
</comment>
<evidence type="ECO:0000313" key="2">
    <source>
        <dbReference type="EMBL" id="KAI7790323.1"/>
    </source>
</evidence>
<feature type="compositionally biased region" description="Polar residues" evidence="1">
    <location>
        <begin position="76"/>
        <end position="93"/>
    </location>
</feature>
<gene>
    <name evidence="2" type="ORF">IRJ41_004288</name>
</gene>
<dbReference type="Proteomes" id="UP001059041">
    <property type="component" value="Unassembled WGS sequence"/>
</dbReference>
<proteinExistence type="predicted"/>
<feature type="compositionally biased region" description="Low complexity" evidence="1">
    <location>
        <begin position="289"/>
        <end position="313"/>
    </location>
</feature>
<organism evidence="2 3">
    <name type="scientific">Triplophysa rosa</name>
    <name type="common">Cave loach</name>
    <dbReference type="NCBI Taxonomy" id="992332"/>
    <lineage>
        <taxon>Eukaryota</taxon>
        <taxon>Metazoa</taxon>
        <taxon>Chordata</taxon>
        <taxon>Craniata</taxon>
        <taxon>Vertebrata</taxon>
        <taxon>Euteleostomi</taxon>
        <taxon>Actinopterygii</taxon>
        <taxon>Neopterygii</taxon>
        <taxon>Teleostei</taxon>
        <taxon>Ostariophysi</taxon>
        <taxon>Cypriniformes</taxon>
        <taxon>Nemacheilidae</taxon>
        <taxon>Triplophysa</taxon>
    </lineage>
</organism>
<reference evidence="2" key="1">
    <citation type="submission" date="2021-02" db="EMBL/GenBank/DDBJ databases">
        <title>Comparative genomics reveals that relaxation of natural selection precedes convergent phenotypic evolution of cavefish.</title>
        <authorList>
            <person name="Peng Z."/>
        </authorList>
    </citation>
    <scope>NUCLEOTIDE SEQUENCE</scope>
    <source>
        <tissue evidence="2">Muscle</tissue>
    </source>
</reference>
<name>A0A9W7W9S9_TRIRA</name>
<feature type="region of interest" description="Disordered" evidence="1">
    <location>
        <begin position="76"/>
        <end position="101"/>
    </location>
</feature>